<evidence type="ECO:0000256" key="7">
    <source>
        <dbReference type="SAM" id="Phobius"/>
    </source>
</evidence>
<reference evidence="8 9" key="1">
    <citation type="journal article" date="2014" name="Mol. Plant">
        <title>Chromosome Scale Genome Assembly and Transcriptome Profiling of Nannochloropsis gaditana in Nitrogen Depletion.</title>
        <authorList>
            <person name="Corteggiani Carpinelli E."/>
            <person name="Telatin A."/>
            <person name="Vitulo N."/>
            <person name="Forcato C."/>
            <person name="D'Angelo M."/>
            <person name="Schiavon R."/>
            <person name="Vezzi A."/>
            <person name="Giacometti G.M."/>
            <person name="Morosinotto T."/>
            <person name="Valle G."/>
        </authorList>
    </citation>
    <scope>NUCLEOTIDE SEQUENCE [LARGE SCALE GENOMIC DNA]</scope>
    <source>
        <strain evidence="8 9">B-31</strain>
    </source>
</reference>
<evidence type="ECO:0000256" key="2">
    <source>
        <dbReference type="ARBA" id="ARBA00022475"/>
    </source>
</evidence>
<comment type="caution">
    <text evidence="8">The sequence shown here is derived from an EMBL/GenBank/DDBJ whole genome shotgun (WGS) entry which is preliminary data.</text>
</comment>
<evidence type="ECO:0000256" key="4">
    <source>
        <dbReference type="ARBA" id="ARBA00022989"/>
    </source>
</evidence>
<dbReference type="InterPro" id="IPR015414">
    <property type="entry name" value="TMEM64"/>
</dbReference>
<keyword evidence="5 7" id="KW-0472">Membrane</keyword>
<comment type="subcellular location">
    <subcellularLocation>
        <location evidence="1">Cell membrane</location>
        <topology evidence="1">Multi-pass membrane protein</topology>
    </subcellularLocation>
</comment>
<sequence length="266" mass="29092">MTSNHCHSKYHSGVNIIICVLSALWRSSPLRSMAQSHPGMDINSSNSSPREASPVSLPTPIRLVSISLSSGMDMKEKTEDAQDEEPKQEGGKSHGGAIPLQIDEAAAPSPSSKARAQPRPWWLSILFVTLSFIVIASVLVAIIMRYHEGILTAARWCQERQPWSIILNGCIIVGANILGFPTMPIEVLAGLMFGFGVSTLMLTVSKPVGAVLCAMLSRHLLHSCAARLVSSNQDFTALRVAFKKRPWRLMLLLRLAFMPGVIKKLR</sequence>
<keyword evidence="4 7" id="KW-1133">Transmembrane helix</keyword>
<dbReference type="PANTHER" id="PTHR12677">
    <property type="entry name" value="GOLGI APPARATUS MEMBRANE PROTEIN TVP38-RELATED"/>
    <property type="match status" value="1"/>
</dbReference>
<dbReference type="Proteomes" id="UP000019335">
    <property type="component" value="Chromosome 7"/>
</dbReference>
<dbReference type="AlphaFoldDB" id="W7TIW6"/>
<feature type="transmembrane region" description="Helical" evidence="7">
    <location>
        <begin position="165"/>
        <end position="185"/>
    </location>
</feature>
<feature type="transmembrane region" description="Helical" evidence="7">
    <location>
        <begin position="191"/>
        <end position="217"/>
    </location>
</feature>
<feature type="region of interest" description="Disordered" evidence="6">
    <location>
        <begin position="36"/>
        <end position="56"/>
    </location>
</feature>
<keyword evidence="9" id="KW-1185">Reference proteome</keyword>
<evidence type="ECO:0000256" key="3">
    <source>
        <dbReference type="ARBA" id="ARBA00022692"/>
    </source>
</evidence>
<proteinExistence type="predicted"/>
<feature type="compositionally biased region" description="Basic and acidic residues" evidence="6">
    <location>
        <begin position="73"/>
        <end position="92"/>
    </location>
</feature>
<feature type="region of interest" description="Disordered" evidence="6">
    <location>
        <begin position="73"/>
        <end position="97"/>
    </location>
</feature>
<evidence type="ECO:0000256" key="5">
    <source>
        <dbReference type="ARBA" id="ARBA00023136"/>
    </source>
</evidence>
<dbReference type="GO" id="GO:0005886">
    <property type="term" value="C:plasma membrane"/>
    <property type="evidence" value="ECO:0007669"/>
    <property type="project" value="UniProtKB-SubCell"/>
</dbReference>
<organism evidence="8 9">
    <name type="scientific">Nannochloropsis gaditana</name>
    <dbReference type="NCBI Taxonomy" id="72520"/>
    <lineage>
        <taxon>Eukaryota</taxon>
        <taxon>Sar</taxon>
        <taxon>Stramenopiles</taxon>
        <taxon>Ochrophyta</taxon>
        <taxon>Eustigmatophyceae</taxon>
        <taxon>Eustigmatales</taxon>
        <taxon>Monodopsidaceae</taxon>
        <taxon>Nannochloropsis</taxon>
    </lineage>
</organism>
<evidence type="ECO:0000256" key="6">
    <source>
        <dbReference type="SAM" id="MobiDB-lite"/>
    </source>
</evidence>
<feature type="transmembrane region" description="Helical" evidence="7">
    <location>
        <begin position="121"/>
        <end position="144"/>
    </location>
</feature>
<protein>
    <recommendedName>
        <fullName evidence="10">SNARE associated Golgi protein</fullName>
    </recommendedName>
</protein>
<evidence type="ECO:0000313" key="9">
    <source>
        <dbReference type="Proteomes" id="UP000019335"/>
    </source>
</evidence>
<keyword evidence="3 7" id="KW-0812">Transmembrane</keyword>
<evidence type="ECO:0008006" key="10">
    <source>
        <dbReference type="Google" id="ProtNLM"/>
    </source>
</evidence>
<accession>W7TIW6</accession>
<dbReference type="PANTHER" id="PTHR12677:SF59">
    <property type="entry name" value="GOLGI APPARATUS MEMBRANE PROTEIN TVP38-RELATED"/>
    <property type="match status" value="1"/>
</dbReference>
<evidence type="ECO:0000313" key="8">
    <source>
        <dbReference type="EMBL" id="EWM26945.1"/>
    </source>
</evidence>
<dbReference type="EMBL" id="AZIL01000550">
    <property type="protein sequence ID" value="EWM26945.1"/>
    <property type="molecule type" value="Genomic_DNA"/>
</dbReference>
<dbReference type="OrthoDB" id="10394324at2759"/>
<evidence type="ECO:0000256" key="1">
    <source>
        <dbReference type="ARBA" id="ARBA00004651"/>
    </source>
</evidence>
<keyword evidence="2" id="KW-1003">Cell membrane</keyword>
<gene>
    <name evidence="8" type="ORF">Naga_101205g2</name>
</gene>
<name>W7TIW6_9STRA</name>